<accession>H6NN43</accession>
<dbReference type="AlphaFoldDB" id="H6NN43"/>
<evidence type="ECO:0000256" key="1">
    <source>
        <dbReference type="SAM" id="MobiDB-lite"/>
    </source>
</evidence>
<proteinExistence type="predicted"/>
<reference evidence="2 3" key="1">
    <citation type="journal article" date="2012" name="J. Bacteriol.">
        <title>Complete Genome Sequence of Paenibacillus mucilaginosus 3016, a Bacterium Functional as Microbial Fertilizer.</title>
        <authorList>
            <person name="Ma M."/>
            <person name="Wang Z."/>
            <person name="Li L."/>
            <person name="Jiang X."/>
            <person name="Guan D."/>
            <person name="Cao F."/>
            <person name="Chen H."/>
            <person name="Wang X."/>
            <person name="Shen D."/>
            <person name="Du B."/>
            <person name="Li J."/>
        </authorList>
    </citation>
    <scope>NUCLEOTIDE SEQUENCE [LARGE SCALE GENOMIC DNA]</scope>
    <source>
        <strain evidence="2 3">3016</strain>
    </source>
</reference>
<dbReference type="EMBL" id="CP003235">
    <property type="protein sequence ID" value="AFC31719.1"/>
    <property type="molecule type" value="Genomic_DNA"/>
</dbReference>
<dbReference type="HOGENOM" id="CLU_743620_0_0_9"/>
<dbReference type="KEGG" id="pmq:PM3016_4987"/>
<name>H6NN43_9BACL</name>
<protein>
    <submittedName>
        <fullName evidence="2">Uncharacterized protein</fullName>
    </submittedName>
</protein>
<keyword evidence="3" id="KW-1185">Reference proteome</keyword>
<evidence type="ECO:0000313" key="2">
    <source>
        <dbReference type="EMBL" id="AFC31719.1"/>
    </source>
</evidence>
<feature type="region of interest" description="Disordered" evidence="1">
    <location>
        <begin position="303"/>
        <end position="345"/>
    </location>
</feature>
<sequence length="372" mass="41256">MLKGSAIQRFAAARFGCRSLCSVLGSASIDRLRSDYRRFVYAGSRFDVSERLARALGHRRSAFGRFACRRSIGQRNALPAADMLWRTLTLVQRSRSRGFTGPQRDNGTQVRYFYKSCRSRSHSGTRMRYFVDLTAEAGASRTIRHLSPAILREMTGNTRIKHLSSVICCRVHVPRSPCRTSPPGTTVFSLCQLVRQLLRLADQHPTTPSSHLTVRLHHDFPPLVLPTSIPQLSLLAPHNPASPRLPSSRLAGKHPITVPPRTSQSDIPRVPSWRLTIRLHHDFPPGASLSDFTSTSLLALHNPASPRLPPSRLTVRHPTSSSRLAARHPRISILSPGRPASHDLPPLASMAGFSRDFPPSVTVRRSNISTLA</sequence>
<evidence type="ECO:0000313" key="3">
    <source>
        <dbReference type="Proteomes" id="UP000007523"/>
    </source>
</evidence>
<gene>
    <name evidence="2" type="ORF">PM3016_4987</name>
</gene>
<dbReference type="Proteomes" id="UP000007523">
    <property type="component" value="Chromosome"/>
</dbReference>
<organism evidence="2 3">
    <name type="scientific">Paenibacillus mucilaginosus 3016</name>
    <dbReference type="NCBI Taxonomy" id="1116391"/>
    <lineage>
        <taxon>Bacteria</taxon>
        <taxon>Bacillati</taxon>
        <taxon>Bacillota</taxon>
        <taxon>Bacilli</taxon>
        <taxon>Bacillales</taxon>
        <taxon>Paenibacillaceae</taxon>
        <taxon>Paenibacillus</taxon>
    </lineage>
</organism>